<organism evidence="2 3">
    <name type="scientific">Carnobacterium antarcticum</name>
    <dbReference type="NCBI Taxonomy" id="2126436"/>
    <lineage>
        <taxon>Bacteria</taxon>
        <taxon>Bacillati</taxon>
        <taxon>Bacillota</taxon>
        <taxon>Bacilli</taxon>
        <taxon>Lactobacillales</taxon>
        <taxon>Carnobacteriaceae</taxon>
        <taxon>Carnobacterium</taxon>
    </lineage>
</organism>
<evidence type="ECO:0000313" key="2">
    <source>
        <dbReference type="EMBL" id="MFD1799572.1"/>
    </source>
</evidence>
<keyword evidence="1" id="KW-1133">Transmembrane helix</keyword>
<evidence type="ECO:0008006" key="4">
    <source>
        <dbReference type="Google" id="ProtNLM"/>
    </source>
</evidence>
<sequence length="94" mass="10669">MLVSILFGLFTLLLFYAAYFLWSGKATVFITESQSEKARFAQKFFSFIGSLLAINGFATAILVFYRPLWLAFSVLGVISFCMLIFIFGLNRLMP</sequence>
<feature type="transmembrane region" description="Helical" evidence="1">
    <location>
        <begin position="44"/>
        <end position="64"/>
    </location>
</feature>
<feature type="transmembrane region" description="Helical" evidence="1">
    <location>
        <begin position="70"/>
        <end position="89"/>
    </location>
</feature>
<proteinExistence type="predicted"/>
<evidence type="ECO:0000256" key="1">
    <source>
        <dbReference type="SAM" id="Phobius"/>
    </source>
</evidence>
<keyword evidence="1" id="KW-0472">Membrane</keyword>
<accession>A0ABW4NQ05</accession>
<dbReference type="EMBL" id="JBHUFF010000013">
    <property type="protein sequence ID" value="MFD1799572.1"/>
    <property type="molecule type" value="Genomic_DNA"/>
</dbReference>
<feature type="transmembrane region" description="Helical" evidence="1">
    <location>
        <begin position="6"/>
        <end position="23"/>
    </location>
</feature>
<keyword evidence="3" id="KW-1185">Reference proteome</keyword>
<gene>
    <name evidence="2" type="ORF">ACFSBK_06875</name>
</gene>
<comment type="caution">
    <text evidence="2">The sequence shown here is derived from an EMBL/GenBank/DDBJ whole genome shotgun (WGS) entry which is preliminary data.</text>
</comment>
<keyword evidence="1" id="KW-0812">Transmembrane</keyword>
<dbReference type="Proteomes" id="UP001597285">
    <property type="component" value="Unassembled WGS sequence"/>
</dbReference>
<evidence type="ECO:0000313" key="3">
    <source>
        <dbReference type="Proteomes" id="UP001597285"/>
    </source>
</evidence>
<protein>
    <recommendedName>
        <fullName evidence="4">DUF3784 domain-containing protein</fullName>
    </recommendedName>
</protein>
<dbReference type="RefSeq" id="WP_058918244.1">
    <property type="nucleotide sequence ID" value="NZ_JBHSQC010000025.1"/>
</dbReference>
<name>A0ABW4NQ05_9LACT</name>
<reference evidence="3" key="1">
    <citation type="journal article" date="2019" name="Int. J. Syst. Evol. Microbiol.">
        <title>The Global Catalogue of Microorganisms (GCM) 10K type strain sequencing project: providing services to taxonomists for standard genome sequencing and annotation.</title>
        <authorList>
            <consortium name="The Broad Institute Genomics Platform"/>
            <consortium name="The Broad Institute Genome Sequencing Center for Infectious Disease"/>
            <person name="Wu L."/>
            <person name="Ma J."/>
        </authorList>
    </citation>
    <scope>NUCLEOTIDE SEQUENCE [LARGE SCALE GENOMIC DNA]</scope>
    <source>
        <strain evidence="3">KCTC 42143</strain>
    </source>
</reference>